<keyword evidence="5 6" id="KW-0665">Pyrimidine biosynthesis</keyword>
<feature type="active site" evidence="6">
    <location>
        <position position="306"/>
    </location>
</feature>
<comment type="caution">
    <text evidence="6">Lacks conserved residue(s) required for the propagation of feature annotation.</text>
</comment>
<dbReference type="AlphaFoldDB" id="A0A4R8MLR5"/>
<comment type="caution">
    <text evidence="8">The sequence shown here is derived from an EMBL/GenBank/DDBJ whole genome shotgun (WGS) entry which is preliminary data.</text>
</comment>
<feature type="binding site" evidence="6">
    <location>
        <position position="93"/>
    </location>
    <ligand>
        <name>substrate</name>
    </ligand>
</feature>
<keyword evidence="9" id="KW-1185">Reference proteome</keyword>
<dbReference type="NCBIfam" id="TIGR00857">
    <property type="entry name" value="pyrC_multi"/>
    <property type="match status" value="1"/>
</dbReference>
<dbReference type="GO" id="GO:0004038">
    <property type="term" value="F:allantoinase activity"/>
    <property type="evidence" value="ECO:0007669"/>
    <property type="project" value="TreeGrafter"/>
</dbReference>
<dbReference type="SUPFAM" id="SSF51338">
    <property type="entry name" value="Composite domain of metallo-dependent hydrolases"/>
    <property type="match status" value="1"/>
</dbReference>
<comment type="catalytic activity">
    <reaction evidence="6">
        <text>(S)-dihydroorotate + H2O = N-carbamoyl-L-aspartate + H(+)</text>
        <dbReference type="Rhea" id="RHEA:24296"/>
        <dbReference type="ChEBI" id="CHEBI:15377"/>
        <dbReference type="ChEBI" id="CHEBI:15378"/>
        <dbReference type="ChEBI" id="CHEBI:30864"/>
        <dbReference type="ChEBI" id="CHEBI:32814"/>
        <dbReference type="EC" id="3.5.2.3"/>
    </reaction>
</comment>
<feature type="domain" description="Dihydroorotase catalytic" evidence="7">
    <location>
        <begin position="48"/>
        <end position="234"/>
    </location>
</feature>
<feature type="binding site" evidence="6">
    <location>
        <position position="178"/>
    </location>
    <ligand>
        <name>Zn(2+)</name>
        <dbReference type="ChEBI" id="CHEBI:29105"/>
        <label>2</label>
    </ligand>
</feature>
<dbReference type="GO" id="GO:0008270">
    <property type="term" value="F:zinc ion binding"/>
    <property type="evidence" value="ECO:0007669"/>
    <property type="project" value="UniProtKB-UniRule"/>
</dbReference>
<name>A0A4R8MLR5_9BACT</name>
<comment type="function">
    <text evidence="1 6">Catalyzes the reversible cyclization of carbamoyl aspartate to dihydroorotate.</text>
</comment>
<evidence type="ECO:0000256" key="4">
    <source>
        <dbReference type="ARBA" id="ARBA00022801"/>
    </source>
</evidence>
<dbReference type="Proteomes" id="UP000295066">
    <property type="component" value="Unassembled WGS sequence"/>
</dbReference>
<feature type="binding site" evidence="6">
    <location>
        <position position="306"/>
    </location>
    <ligand>
        <name>Zn(2+)</name>
        <dbReference type="ChEBI" id="CHEBI:29105"/>
        <label>1</label>
    </ligand>
</feature>
<evidence type="ECO:0000256" key="2">
    <source>
        <dbReference type="ARBA" id="ARBA00010286"/>
    </source>
</evidence>
<comment type="pathway">
    <text evidence="6">Pyrimidine metabolism; UMP biosynthesis via de novo pathway; (S)-dihydroorotate from bicarbonate: step 3/3.</text>
</comment>
<evidence type="ECO:0000256" key="5">
    <source>
        <dbReference type="ARBA" id="ARBA00022975"/>
    </source>
</evidence>
<feature type="binding site" evidence="6">
    <location>
        <position position="59"/>
    </location>
    <ligand>
        <name>Zn(2+)</name>
        <dbReference type="ChEBI" id="CHEBI:29105"/>
        <label>1</label>
    </ligand>
</feature>
<evidence type="ECO:0000313" key="8">
    <source>
        <dbReference type="EMBL" id="TDY64935.1"/>
    </source>
</evidence>
<dbReference type="PROSITE" id="PS00482">
    <property type="entry name" value="DIHYDROOROTASE_1"/>
    <property type="match status" value="1"/>
</dbReference>
<dbReference type="InterPro" id="IPR011059">
    <property type="entry name" value="Metal-dep_hydrolase_composite"/>
</dbReference>
<dbReference type="Pfam" id="PF12890">
    <property type="entry name" value="DHOase"/>
    <property type="match status" value="1"/>
</dbReference>
<gene>
    <name evidence="6" type="primary">pyrC</name>
    <name evidence="8" type="ORF">C8D99_10181</name>
</gene>
<evidence type="ECO:0000259" key="7">
    <source>
        <dbReference type="Pfam" id="PF12890"/>
    </source>
</evidence>
<accession>A0A4R8MLR5</accession>
<feature type="binding site" evidence="6">
    <location>
        <begin position="61"/>
        <end position="63"/>
    </location>
    <ligand>
        <name>substrate</name>
    </ligand>
</feature>
<dbReference type="EC" id="3.5.2.3" evidence="6"/>
<protein>
    <recommendedName>
        <fullName evidence="6">Dihydroorotase</fullName>
        <shortName evidence="6">DHOase</shortName>
        <ecNumber evidence="6">3.5.2.3</ecNumber>
    </recommendedName>
</protein>
<feature type="binding site" evidence="6">
    <location>
        <position position="151"/>
    </location>
    <ligand>
        <name>Zn(2+)</name>
        <dbReference type="ChEBI" id="CHEBI:29105"/>
        <label>2</label>
    </ligand>
</feature>
<dbReference type="HAMAP" id="MF_00220_B">
    <property type="entry name" value="PyrC_classI_B"/>
    <property type="match status" value="1"/>
</dbReference>
<evidence type="ECO:0000256" key="1">
    <source>
        <dbReference type="ARBA" id="ARBA00002368"/>
    </source>
</evidence>
<feature type="binding site" evidence="6">
    <location>
        <position position="151"/>
    </location>
    <ligand>
        <name>Zn(2+)</name>
        <dbReference type="ChEBI" id="CHEBI:29105"/>
        <label>1</label>
    </ligand>
</feature>
<dbReference type="PANTHER" id="PTHR43668:SF2">
    <property type="entry name" value="ALLANTOINASE"/>
    <property type="match status" value="1"/>
</dbReference>
<dbReference type="CDD" id="cd01317">
    <property type="entry name" value="DHOase_IIa"/>
    <property type="match status" value="1"/>
</dbReference>
<comment type="similarity">
    <text evidence="2 6">Belongs to the metallo-dependent hydrolases superfamily. DHOase family. Class I DHOase subfamily.</text>
</comment>
<dbReference type="RefSeq" id="WP_133955207.1">
    <property type="nucleotide sequence ID" value="NZ_SORI01000001.1"/>
</dbReference>
<evidence type="ECO:0000313" key="9">
    <source>
        <dbReference type="Proteomes" id="UP000295066"/>
    </source>
</evidence>
<evidence type="ECO:0000256" key="3">
    <source>
        <dbReference type="ARBA" id="ARBA00022723"/>
    </source>
</evidence>
<feature type="binding site" evidence="6">
    <location>
        <position position="231"/>
    </location>
    <ligand>
        <name>Zn(2+)</name>
        <dbReference type="ChEBI" id="CHEBI:29105"/>
        <label>2</label>
    </ligand>
</feature>
<dbReference type="GO" id="GO:0006145">
    <property type="term" value="P:purine nucleobase catabolic process"/>
    <property type="evidence" value="ECO:0007669"/>
    <property type="project" value="TreeGrafter"/>
</dbReference>
<dbReference type="PANTHER" id="PTHR43668">
    <property type="entry name" value="ALLANTOINASE"/>
    <property type="match status" value="1"/>
</dbReference>
<dbReference type="GO" id="GO:0044205">
    <property type="term" value="P:'de novo' UMP biosynthetic process"/>
    <property type="evidence" value="ECO:0007669"/>
    <property type="project" value="UniProtKB-UniRule"/>
</dbReference>
<dbReference type="OrthoDB" id="9765462at2"/>
<reference evidence="8 9" key="1">
    <citation type="submission" date="2019-03" db="EMBL/GenBank/DDBJ databases">
        <title>Genomic Encyclopedia of Type Strains, Phase IV (KMG-IV): sequencing the most valuable type-strain genomes for metagenomic binning, comparative biology and taxonomic classification.</title>
        <authorList>
            <person name="Goeker M."/>
        </authorList>
    </citation>
    <scope>NUCLEOTIDE SEQUENCE [LARGE SCALE GENOMIC DNA]</scope>
    <source>
        <strain evidence="8 9">DSM 25964</strain>
    </source>
</reference>
<organism evidence="8 9">
    <name type="scientific">Aminivibrio pyruvatiphilus</name>
    <dbReference type="NCBI Taxonomy" id="1005740"/>
    <lineage>
        <taxon>Bacteria</taxon>
        <taxon>Thermotogati</taxon>
        <taxon>Synergistota</taxon>
        <taxon>Synergistia</taxon>
        <taxon>Synergistales</taxon>
        <taxon>Aminobacteriaceae</taxon>
        <taxon>Aminivibrio</taxon>
    </lineage>
</organism>
<dbReference type="UniPathway" id="UPA00070">
    <property type="reaction ID" value="UER00117"/>
</dbReference>
<dbReference type="InterPro" id="IPR032466">
    <property type="entry name" value="Metal_Hydrolase"/>
</dbReference>
<sequence length="434" mass="46744">MILLRNAKIFDGENLGKACEDLLLKDGVVARRGTDLSAEGAEVFDLGGKLACPGFIDLHVHFRDPGYEWRENTESGARAAAGGGYTTVVTMPNTDPAVDNPVTVEYLVARGKKAGASRVLPAGCVSRGRQGKQLAELASMAESGAAFFTDDGAPVSDAKLLRTALLYTRDLDVRIMEHPEEPSLSAKSQVNEGAVSAASGMKGCPASAEVIDIQRGIILSRETDSPIHFTHVSTELGIEAIRQAKKEGLPVTCDVTPHHLSLDETYVLVSRYSSAYKVNPPLRTRKDVKALWDAVADGTVNAIVTDHAPYHLDDKDVPFQEALSGIASLECAVAVVLDTWAKTGKPVPLERLLGLFTSGPAALLSRQWRSLGALKEGSPADVTVLDLEAIHRVDVNQWKSKARVCPWDGEMLQGWPVMAMVDGKVVMNRLKDKE</sequence>
<feature type="binding site" evidence="6">
    <location>
        <position position="279"/>
    </location>
    <ligand>
        <name>substrate</name>
    </ligand>
</feature>
<dbReference type="InterPro" id="IPR004722">
    <property type="entry name" value="DHOase"/>
</dbReference>
<dbReference type="InterPro" id="IPR050138">
    <property type="entry name" value="DHOase/Allantoinase_Hydrolase"/>
</dbReference>
<dbReference type="InterPro" id="IPR002195">
    <property type="entry name" value="Dihydroorotase_CS"/>
</dbReference>
<dbReference type="Gene3D" id="2.30.40.10">
    <property type="entry name" value="Urease, subunit C, domain 1"/>
    <property type="match status" value="1"/>
</dbReference>
<comment type="cofactor">
    <cofactor evidence="6">
        <name>Zn(2+)</name>
        <dbReference type="ChEBI" id="CHEBI:29105"/>
    </cofactor>
    <text evidence="6">Binds 2 Zn(2+) ions per subunit.</text>
</comment>
<feature type="binding site" evidence="6">
    <location>
        <position position="61"/>
    </location>
    <ligand>
        <name>Zn(2+)</name>
        <dbReference type="ChEBI" id="CHEBI:29105"/>
        <label>1</label>
    </ligand>
</feature>
<dbReference type="Gene3D" id="3.20.20.140">
    <property type="entry name" value="Metal-dependent hydrolases"/>
    <property type="match status" value="1"/>
</dbReference>
<dbReference type="GO" id="GO:0004151">
    <property type="term" value="F:dihydroorotase activity"/>
    <property type="evidence" value="ECO:0007669"/>
    <property type="project" value="UniProtKB-UniRule"/>
</dbReference>
<dbReference type="EMBL" id="SORI01000001">
    <property type="protein sequence ID" value="TDY64935.1"/>
    <property type="molecule type" value="Genomic_DNA"/>
</dbReference>
<keyword evidence="4 6" id="KW-0378">Hydrolase</keyword>
<dbReference type="SUPFAM" id="SSF51556">
    <property type="entry name" value="Metallo-dependent hydrolases"/>
    <property type="match status" value="1"/>
</dbReference>
<evidence type="ECO:0000256" key="6">
    <source>
        <dbReference type="HAMAP-Rule" id="MF_00220"/>
    </source>
</evidence>
<dbReference type="GO" id="GO:0005737">
    <property type="term" value="C:cytoplasm"/>
    <property type="evidence" value="ECO:0007669"/>
    <property type="project" value="TreeGrafter"/>
</dbReference>
<proteinExistence type="inferred from homology"/>
<keyword evidence="3 6" id="KW-0479">Metal-binding</keyword>
<dbReference type="InterPro" id="IPR024403">
    <property type="entry name" value="DHOase_cat"/>
</dbReference>
<keyword evidence="6" id="KW-0862">Zinc</keyword>